<dbReference type="InterPro" id="IPR029510">
    <property type="entry name" value="Ald_DH_CS_GLU"/>
</dbReference>
<dbReference type="InterPro" id="IPR016161">
    <property type="entry name" value="Ald_DH/histidinol_DH"/>
</dbReference>
<evidence type="ECO:0000256" key="3">
    <source>
        <dbReference type="PROSITE-ProRule" id="PRU10007"/>
    </source>
</evidence>
<reference evidence="6 7" key="1">
    <citation type="submission" date="2023-07" db="EMBL/GenBank/DDBJ databases">
        <authorList>
            <person name="Peeters C."/>
        </authorList>
    </citation>
    <scope>NUCLEOTIDE SEQUENCE [LARGE SCALE GENOMIC DNA]</scope>
    <source>
        <strain evidence="6 7">LMG 18091</strain>
    </source>
</reference>
<dbReference type="InterPro" id="IPR016162">
    <property type="entry name" value="Ald_DH_N"/>
</dbReference>
<sequence length="566" mass="59797">MKVAPALILDDIAAGSQIEFGFARNLQASSVEGVGFAIRCGRAPGYETKCRAFLPSINDLISIWVPGFGAPNFVAKFDPQTIRVPSGHFIGGRLVPDAGRITVRRPSDNAVHAELPLADASTVDAAVQDAWQAWRTTDWARRAPRDRARVLRRWADLIDADVANMAPLEAVCSTRPLRDAAAWDVPFTAEGLRFFAEYADKLGGDVAATRHDNLGMVVAEPYGVVGAITPWNFPLVMVSWKVGAALAAGNAVVLKPSELTPYSAIRLAELAIEAGVPPGLFNVVQGDGRTTGDALTRHPLISKMTFTGSTRTGAAIMATCASHGPKPVTLELGGKSPQLVFADAPDIDRLAAIVAGAITGNAGQVCVAGSRLIVQRQVAQALIERITARFAALRPGATWDDTATLPPIISAAQAGRILDIVERSRDAGAQVRCGGGLFGDGPGGAYFQPTVLEGVRADNPAVQEEIFGPVLTVQTFDDEEEGLALAAHEHYGLAAGVHTADIGRALRAMRGIAAGTVWINRYGRSADFVIPTGGYHQSGIGKDLGRQAVEANLRFKSVLIDFAATH</sequence>
<dbReference type="EMBL" id="CATWAF010000009">
    <property type="protein sequence ID" value="CAJ0706484.1"/>
    <property type="molecule type" value="Genomic_DNA"/>
</dbReference>
<evidence type="ECO:0000313" key="7">
    <source>
        <dbReference type="Proteomes" id="UP001189915"/>
    </source>
</evidence>
<organism evidence="6 7">
    <name type="scientific">Ralstonia wenshanensis</name>
    <dbReference type="NCBI Taxonomy" id="2842456"/>
    <lineage>
        <taxon>Bacteria</taxon>
        <taxon>Pseudomonadati</taxon>
        <taxon>Pseudomonadota</taxon>
        <taxon>Betaproteobacteria</taxon>
        <taxon>Burkholderiales</taxon>
        <taxon>Burkholderiaceae</taxon>
        <taxon>Ralstonia</taxon>
    </lineage>
</organism>
<dbReference type="InterPro" id="IPR016163">
    <property type="entry name" value="Ald_DH_C"/>
</dbReference>
<dbReference type="FunFam" id="3.40.605.10:FF:000007">
    <property type="entry name" value="NAD/NADP-dependent betaine aldehyde dehydrogenase"/>
    <property type="match status" value="1"/>
</dbReference>
<dbReference type="GO" id="GO:0008802">
    <property type="term" value="F:betaine-aldehyde dehydrogenase (NAD+) activity"/>
    <property type="evidence" value="ECO:0007669"/>
    <property type="project" value="UniProtKB-EC"/>
</dbReference>
<keyword evidence="7" id="KW-1185">Reference proteome</keyword>
<dbReference type="Gene3D" id="3.40.605.10">
    <property type="entry name" value="Aldehyde Dehydrogenase, Chain A, domain 1"/>
    <property type="match status" value="1"/>
</dbReference>
<protein>
    <submittedName>
        <fullName evidence="6">NAD/NADP-dependent betaine aldehyde dehydrogenase</fullName>
        <ecNumber evidence="6">1.2.1.8</ecNumber>
    </submittedName>
</protein>
<dbReference type="SUPFAM" id="SSF53720">
    <property type="entry name" value="ALDH-like"/>
    <property type="match status" value="1"/>
</dbReference>
<dbReference type="EC" id="1.2.1.8" evidence="6"/>
<dbReference type="PROSITE" id="PS00687">
    <property type="entry name" value="ALDEHYDE_DEHYDR_GLU"/>
    <property type="match status" value="1"/>
</dbReference>
<dbReference type="InterPro" id="IPR015590">
    <property type="entry name" value="Aldehyde_DH_dom"/>
</dbReference>
<dbReference type="Gene3D" id="3.40.309.10">
    <property type="entry name" value="Aldehyde Dehydrogenase, Chain A, domain 2"/>
    <property type="match status" value="1"/>
</dbReference>
<dbReference type="Proteomes" id="UP001189915">
    <property type="component" value="Unassembled WGS sequence"/>
</dbReference>
<accession>A0AAD2EWB0</accession>
<evidence type="ECO:0000313" key="6">
    <source>
        <dbReference type="EMBL" id="CAJ0706484.1"/>
    </source>
</evidence>
<dbReference type="PANTHER" id="PTHR11699">
    <property type="entry name" value="ALDEHYDE DEHYDROGENASE-RELATED"/>
    <property type="match status" value="1"/>
</dbReference>
<evidence type="ECO:0000256" key="1">
    <source>
        <dbReference type="ARBA" id="ARBA00009986"/>
    </source>
</evidence>
<evidence type="ECO:0000256" key="4">
    <source>
        <dbReference type="RuleBase" id="RU003345"/>
    </source>
</evidence>
<comment type="caution">
    <text evidence="6">The sequence shown here is derived from an EMBL/GenBank/DDBJ whole genome shotgun (WGS) entry which is preliminary data.</text>
</comment>
<proteinExistence type="inferred from homology"/>
<feature type="active site" evidence="3">
    <location>
        <position position="331"/>
    </location>
</feature>
<comment type="similarity">
    <text evidence="1 4">Belongs to the aldehyde dehydrogenase family.</text>
</comment>
<evidence type="ECO:0000256" key="2">
    <source>
        <dbReference type="ARBA" id="ARBA00023002"/>
    </source>
</evidence>
<feature type="domain" description="Aldehyde dehydrogenase" evidence="5">
    <location>
        <begin position="99"/>
        <end position="558"/>
    </location>
</feature>
<keyword evidence="2 4" id="KW-0560">Oxidoreductase</keyword>
<evidence type="ECO:0000259" key="5">
    <source>
        <dbReference type="Pfam" id="PF00171"/>
    </source>
</evidence>
<name>A0AAD2EWB0_9RALS</name>
<dbReference type="Pfam" id="PF00171">
    <property type="entry name" value="Aldedh"/>
    <property type="match status" value="1"/>
</dbReference>
<dbReference type="AlphaFoldDB" id="A0AAD2EWB0"/>
<gene>
    <name evidence="6" type="primary">betB_2</name>
    <name evidence="6" type="ORF">LMG18091_04722</name>
</gene>